<comment type="pathway">
    <text evidence="8">Purine metabolism; AMP biosynthesis via de novo pathway; AMP from IMP: step 1/2.</text>
</comment>
<proteinExistence type="inferred from homology"/>
<dbReference type="UniPathway" id="UPA00075">
    <property type="reaction ID" value="UER00335"/>
</dbReference>
<keyword evidence="2 8" id="KW-0436">Ligase</keyword>
<comment type="similarity">
    <text evidence="8">Belongs to the adenylosuccinate synthetase family.</text>
</comment>
<feature type="binding site" evidence="8">
    <location>
        <position position="36"/>
    </location>
    <ligand>
        <name>GTP</name>
        <dbReference type="ChEBI" id="CHEBI:37565"/>
    </ligand>
</feature>
<dbReference type="PANTHER" id="PTHR11846:SF0">
    <property type="entry name" value="ADENYLOSUCCINATE SYNTHETASE"/>
    <property type="match status" value="1"/>
</dbReference>
<dbReference type="HAMAP" id="MF_00011">
    <property type="entry name" value="Adenylosucc_synth"/>
    <property type="match status" value="1"/>
</dbReference>
<reference evidence="9 10" key="1">
    <citation type="submission" date="2018-06" db="EMBL/GenBank/DDBJ databases">
        <authorList>
            <consortium name="Pathogen Informatics"/>
            <person name="Doyle S."/>
        </authorList>
    </citation>
    <scope>NUCLEOTIDE SEQUENCE [LARGE SCALE GENOMIC DNA]</scope>
    <source>
        <strain evidence="9 10">NCTC8580</strain>
    </source>
</reference>
<dbReference type="GO" id="GO:0005737">
    <property type="term" value="C:cytoplasm"/>
    <property type="evidence" value="ECO:0007669"/>
    <property type="project" value="UniProtKB-SubCell"/>
</dbReference>
<dbReference type="EC" id="6.3.4.4" evidence="8"/>
<evidence type="ECO:0000256" key="7">
    <source>
        <dbReference type="ARBA" id="ARBA00023134"/>
    </source>
</evidence>
<evidence type="ECO:0000256" key="5">
    <source>
        <dbReference type="ARBA" id="ARBA00022755"/>
    </source>
</evidence>
<dbReference type="Gene3D" id="3.90.170.10">
    <property type="entry name" value="Adenylosuccinate Synthetase, subunit A, domain 3"/>
    <property type="match status" value="1"/>
</dbReference>
<comment type="subcellular location">
    <subcellularLocation>
        <location evidence="8">Cytoplasm</location>
    </subcellularLocation>
</comment>
<dbReference type="Pfam" id="PF00709">
    <property type="entry name" value="Adenylsucc_synt"/>
    <property type="match status" value="1"/>
</dbReference>
<dbReference type="GO" id="GO:0000287">
    <property type="term" value="F:magnesium ion binding"/>
    <property type="evidence" value="ECO:0007669"/>
    <property type="project" value="UniProtKB-UniRule"/>
</dbReference>
<comment type="subunit">
    <text evidence="1 8">Homodimer.</text>
</comment>
<evidence type="ECO:0000256" key="2">
    <source>
        <dbReference type="ARBA" id="ARBA00022598"/>
    </source>
</evidence>
<name>A0A380Q867_YERPU</name>
<dbReference type="Proteomes" id="UP000255087">
    <property type="component" value="Unassembled WGS sequence"/>
</dbReference>
<dbReference type="GO" id="GO:0046040">
    <property type="term" value="P:IMP metabolic process"/>
    <property type="evidence" value="ECO:0007669"/>
    <property type="project" value="TreeGrafter"/>
</dbReference>
<dbReference type="InterPro" id="IPR042111">
    <property type="entry name" value="Adenylosuccinate_synth_dom3"/>
</dbReference>
<dbReference type="FunFam" id="3.90.170.10:FF:000001">
    <property type="entry name" value="Adenylosuccinate synthetase"/>
    <property type="match status" value="1"/>
</dbReference>
<dbReference type="SUPFAM" id="SSF52540">
    <property type="entry name" value="P-loop containing nucleoside triphosphate hydrolases"/>
    <property type="match status" value="1"/>
</dbReference>
<comment type="function">
    <text evidence="8">Plays an important role in the de novo pathway of purine nucleotide biosynthesis. Catalyzes the first committed step in the biosynthesis of AMP from IMP.</text>
</comment>
<organism evidence="9 10">
    <name type="scientific">Yersinia pseudotuberculosis</name>
    <dbReference type="NCBI Taxonomy" id="633"/>
    <lineage>
        <taxon>Bacteria</taxon>
        <taxon>Pseudomonadati</taxon>
        <taxon>Pseudomonadota</taxon>
        <taxon>Gammaproteobacteria</taxon>
        <taxon>Enterobacterales</taxon>
        <taxon>Yersiniaceae</taxon>
        <taxon>Yersinia</taxon>
    </lineage>
</organism>
<protein>
    <recommendedName>
        <fullName evidence="8">Adenylosuccinate synthetase</fullName>
        <shortName evidence="8">AMPSase</shortName>
        <shortName evidence="8">AdSS</shortName>
        <ecNumber evidence="8">6.3.4.4</ecNumber>
    </recommendedName>
    <alternativeName>
        <fullName evidence="8">IMP--aspartate ligase</fullName>
    </alternativeName>
</protein>
<dbReference type="GO" id="GO:0005525">
    <property type="term" value="F:GTP binding"/>
    <property type="evidence" value="ECO:0007669"/>
    <property type="project" value="UniProtKB-UniRule"/>
</dbReference>
<dbReference type="InterPro" id="IPR001114">
    <property type="entry name" value="Adenylosuccinate_synthetase"/>
</dbReference>
<keyword evidence="5 8" id="KW-0658">Purine biosynthesis</keyword>
<feature type="binding site" description="in other chain" evidence="8">
    <location>
        <position position="34"/>
    </location>
    <ligand>
        <name>IMP</name>
        <dbReference type="ChEBI" id="CHEBI:58053"/>
        <note>ligand shared between dimeric partners</note>
    </ligand>
</feature>
<dbReference type="SMART" id="SM00788">
    <property type="entry name" value="Adenylsucc_synt"/>
    <property type="match status" value="1"/>
</dbReference>
<keyword evidence="4 8" id="KW-0547">Nucleotide-binding</keyword>
<evidence type="ECO:0000313" key="10">
    <source>
        <dbReference type="Proteomes" id="UP000255087"/>
    </source>
</evidence>
<keyword evidence="8" id="KW-0963">Cytoplasm</keyword>
<evidence type="ECO:0000256" key="4">
    <source>
        <dbReference type="ARBA" id="ARBA00022741"/>
    </source>
</evidence>
<dbReference type="PANTHER" id="PTHR11846">
    <property type="entry name" value="ADENYLOSUCCINATE SYNTHETASE"/>
    <property type="match status" value="1"/>
</dbReference>
<keyword evidence="7 8" id="KW-0342">GTP-binding</keyword>
<sequence>MIRVGNGPFPTEIFDEKSHYIREKGNEYGTVSKRPRRCGWLDINLIKHAIELNGVNEIALTNVDVLAGLDKVNVATSYLIDNKKICTNAALMNFENVIPQYMEFSGWKELSSHYNNVDELPIELIKFIMYIEAECRVPVKYISYGPERDQTLIR</sequence>
<keyword evidence="6 8" id="KW-0460">Magnesium</keyword>
<dbReference type="InterPro" id="IPR027417">
    <property type="entry name" value="P-loop_NTPase"/>
</dbReference>
<comment type="caution">
    <text evidence="8">Lacks conserved residue(s) required for the propagation of feature annotation.</text>
</comment>
<feature type="binding site" evidence="8">
    <location>
        <begin position="62"/>
        <end position="64"/>
    </location>
    <ligand>
        <name>GTP</name>
        <dbReference type="ChEBI" id="CHEBI:37565"/>
    </ligand>
</feature>
<evidence type="ECO:0000256" key="1">
    <source>
        <dbReference type="ARBA" id="ARBA00011738"/>
    </source>
</evidence>
<evidence type="ECO:0000256" key="6">
    <source>
        <dbReference type="ARBA" id="ARBA00022842"/>
    </source>
</evidence>
<evidence type="ECO:0000313" key="9">
    <source>
        <dbReference type="EMBL" id="SUP82330.1"/>
    </source>
</evidence>
<dbReference type="GO" id="GO:0044208">
    <property type="term" value="P:'de novo' AMP biosynthetic process"/>
    <property type="evidence" value="ECO:0007669"/>
    <property type="project" value="UniProtKB-UniRule"/>
</dbReference>
<evidence type="ECO:0000256" key="3">
    <source>
        <dbReference type="ARBA" id="ARBA00022723"/>
    </source>
</evidence>
<comment type="cofactor">
    <cofactor evidence="8">
        <name>Mg(2+)</name>
        <dbReference type="ChEBI" id="CHEBI:18420"/>
    </cofactor>
    <text evidence="8">Binds 1 Mg(2+) ion per subunit.</text>
</comment>
<feature type="binding site" evidence="8">
    <location>
        <begin position="143"/>
        <end position="145"/>
    </location>
    <ligand>
        <name>GTP</name>
        <dbReference type="ChEBI" id="CHEBI:37565"/>
    </ligand>
</feature>
<accession>A0A380Q867</accession>
<keyword evidence="3 8" id="KW-0479">Metal-binding</keyword>
<dbReference type="EMBL" id="UHJC01000001">
    <property type="protein sequence ID" value="SUP82330.1"/>
    <property type="molecule type" value="Genomic_DNA"/>
</dbReference>
<dbReference type="GO" id="GO:0004019">
    <property type="term" value="F:adenylosuccinate synthase activity"/>
    <property type="evidence" value="ECO:0007669"/>
    <property type="project" value="UniProtKB-UniRule"/>
</dbReference>
<dbReference type="AlphaFoldDB" id="A0A380Q867"/>
<comment type="catalytic activity">
    <reaction evidence="8">
        <text>IMP + L-aspartate + GTP = N(6)-(1,2-dicarboxyethyl)-AMP + GDP + phosphate + 2 H(+)</text>
        <dbReference type="Rhea" id="RHEA:15753"/>
        <dbReference type="ChEBI" id="CHEBI:15378"/>
        <dbReference type="ChEBI" id="CHEBI:29991"/>
        <dbReference type="ChEBI" id="CHEBI:37565"/>
        <dbReference type="ChEBI" id="CHEBI:43474"/>
        <dbReference type="ChEBI" id="CHEBI:57567"/>
        <dbReference type="ChEBI" id="CHEBI:58053"/>
        <dbReference type="ChEBI" id="CHEBI:58189"/>
        <dbReference type="EC" id="6.3.4.4"/>
    </reaction>
</comment>
<feature type="binding site" evidence="8">
    <location>
        <begin position="30"/>
        <end position="36"/>
    </location>
    <ligand>
        <name>substrate</name>
    </ligand>
</feature>
<gene>
    <name evidence="9" type="primary">purA_2</name>
    <name evidence="8" type="synonym">purA</name>
    <name evidence="9" type="ORF">NCTC8580_02091</name>
</gene>
<evidence type="ECO:0000256" key="8">
    <source>
        <dbReference type="HAMAP-Rule" id="MF_00011"/>
    </source>
</evidence>